<protein>
    <submittedName>
        <fullName evidence="1">Uncharacterized protein</fullName>
    </submittedName>
</protein>
<organism evidence="1 2">
    <name type="scientific">Malassezia psittaci</name>
    <dbReference type="NCBI Taxonomy" id="1821823"/>
    <lineage>
        <taxon>Eukaryota</taxon>
        <taxon>Fungi</taxon>
        <taxon>Dikarya</taxon>
        <taxon>Basidiomycota</taxon>
        <taxon>Ustilaginomycotina</taxon>
        <taxon>Malasseziomycetes</taxon>
        <taxon>Malasseziales</taxon>
        <taxon>Malasseziaceae</taxon>
        <taxon>Malassezia</taxon>
    </lineage>
</organism>
<dbReference type="InterPro" id="IPR013893">
    <property type="entry name" value="RNase_P_Rpp40"/>
</dbReference>
<evidence type="ECO:0000313" key="1">
    <source>
        <dbReference type="EMBL" id="WFD42479.1"/>
    </source>
</evidence>
<dbReference type="GO" id="GO:0001682">
    <property type="term" value="P:tRNA 5'-leader removal"/>
    <property type="evidence" value="ECO:0007669"/>
    <property type="project" value="InterPro"/>
</dbReference>
<dbReference type="GO" id="GO:0000447">
    <property type="term" value="P:endonucleolytic cleavage in ITS1 to separate SSU-rRNA from 5.8S rRNA and LSU-rRNA from tricistronic rRNA transcript (SSU-rRNA, 5.8S rRNA, LSU-rRNA)"/>
    <property type="evidence" value="ECO:0007669"/>
    <property type="project" value="TreeGrafter"/>
</dbReference>
<dbReference type="PANTHER" id="PTHR15396:SF1">
    <property type="entry name" value="RIBONUCLEASE P PROTEIN SUBUNIT P40"/>
    <property type="match status" value="1"/>
</dbReference>
<reference evidence="1" key="1">
    <citation type="submission" date="2023-02" db="EMBL/GenBank/DDBJ databases">
        <title>Mating type loci evolution in Malassezia.</title>
        <authorList>
            <person name="Coelho M.A."/>
        </authorList>
    </citation>
    <scope>NUCLEOTIDE SEQUENCE</scope>
    <source>
        <strain evidence="1">CBS 14136</strain>
    </source>
</reference>
<gene>
    <name evidence="1" type="ORF">MPSI1_001124</name>
</gene>
<dbReference type="GO" id="GO:0004526">
    <property type="term" value="F:ribonuclease P activity"/>
    <property type="evidence" value="ECO:0007669"/>
    <property type="project" value="TreeGrafter"/>
</dbReference>
<accession>A0AAF0JDK1</accession>
<proteinExistence type="predicted"/>
<dbReference type="PANTHER" id="PTHR15396">
    <property type="entry name" value="RIBONUCLEASE P PROTEIN SUBUNIT P40"/>
    <property type="match status" value="1"/>
</dbReference>
<dbReference type="Proteomes" id="UP001214628">
    <property type="component" value="Chromosome 1"/>
</dbReference>
<sequence>MDKSDGQVGSVEEPQVVWETGRVDQCPATVSGRKHANLVVELPLLSPSFIPQKKGYERAWKCLSAWDRARAQHASDSKRAAWPFLFVWTPPFSLEEDDYKGGSIQFPSDLVPLEMVRPCSLNITSDILNDVWVPQLLIPRKALEKSERITLFDQQTSFLEYTGLASVASPRVRTYDRCDSSIAFYSVPEPCVPGLLHRIRIRGMLPSSLVTAIVKILQGVSGTSSGSLKKRSTRPPWAYVSVIGFPDTPIAWRTREPGLGLGLGSGKSIHQMASETTTASLHQSRKKGVLRRGESEHGFLRTGENGWSAFMLAPEQEAFVEGTLFIESLELDTYN</sequence>
<keyword evidence="2" id="KW-1185">Reference proteome</keyword>
<dbReference type="GO" id="GO:0000172">
    <property type="term" value="C:ribonuclease MRP complex"/>
    <property type="evidence" value="ECO:0007669"/>
    <property type="project" value="TreeGrafter"/>
</dbReference>
<name>A0AAF0JDK1_9BASI</name>
<evidence type="ECO:0000313" key="2">
    <source>
        <dbReference type="Proteomes" id="UP001214628"/>
    </source>
</evidence>
<dbReference type="GO" id="GO:0000171">
    <property type="term" value="F:ribonuclease MRP activity"/>
    <property type="evidence" value="ECO:0007669"/>
    <property type="project" value="TreeGrafter"/>
</dbReference>
<dbReference type="EMBL" id="CP118375">
    <property type="protein sequence ID" value="WFD42479.1"/>
    <property type="molecule type" value="Genomic_DNA"/>
</dbReference>
<dbReference type="Pfam" id="PF08584">
    <property type="entry name" value="Ribonuc_P_40"/>
    <property type="match status" value="1"/>
</dbReference>
<dbReference type="GO" id="GO:0030681">
    <property type="term" value="C:multimeric ribonuclease P complex"/>
    <property type="evidence" value="ECO:0007669"/>
    <property type="project" value="TreeGrafter"/>
</dbReference>
<dbReference type="AlphaFoldDB" id="A0AAF0JDK1"/>